<dbReference type="GO" id="GO:0140359">
    <property type="term" value="F:ABC-type transporter activity"/>
    <property type="evidence" value="ECO:0007669"/>
    <property type="project" value="UniProtKB-ARBA"/>
</dbReference>
<dbReference type="Gene3D" id="3.40.50.300">
    <property type="entry name" value="P-loop containing nucleotide triphosphate hydrolases"/>
    <property type="match status" value="1"/>
</dbReference>
<feature type="domain" description="ABC transporter" evidence="4">
    <location>
        <begin position="4"/>
        <end position="234"/>
    </location>
</feature>
<dbReference type="SUPFAM" id="SSF52540">
    <property type="entry name" value="P-loop containing nucleoside triphosphate hydrolases"/>
    <property type="match status" value="1"/>
</dbReference>
<dbReference type="InterPro" id="IPR012340">
    <property type="entry name" value="NA-bd_OB-fold"/>
</dbReference>
<dbReference type="InterPro" id="IPR003593">
    <property type="entry name" value="AAA+_ATPase"/>
</dbReference>
<accession>A0A7V3YHD3</accession>
<evidence type="ECO:0000256" key="3">
    <source>
        <dbReference type="ARBA" id="ARBA00022840"/>
    </source>
</evidence>
<dbReference type="InterPro" id="IPR003439">
    <property type="entry name" value="ABC_transporter-like_ATP-bd"/>
</dbReference>
<dbReference type="SUPFAM" id="SSF50331">
    <property type="entry name" value="MOP-like"/>
    <property type="match status" value="1"/>
</dbReference>
<keyword evidence="3 5" id="KW-0067">ATP-binding</keyword>
<dbReference type="InterPro" id="IPR047641">
    <property type="entry name" value="ABC_transpr_MalK/UgpC-like"/>
</dbReference>
<name>A0A7V3YHD3_9BACT</name>
<dbReference type="InterPro" id="IPR040582">
    <property type="entry name" value="OB_MalK-like"/>
</dbReference>
<dbReference type="SMART" id="SM00382">
    <property type="entry name" value="AAA"/>
    <property type="match status" value="1"/>
</dbReference>
<evidence type="ECO:0000313" key="5">
    <source>
        <dbReference type="EMBL" id="HGI31114.1"/>
    </source>
</evidence>
<gene>
    <name evidence="5" type="ORF">ENV30_07410</name>
</gene>
<sequence>MSEIRLENVRVRYGKNVVLNDVSFTVPEGSLCVITGPSGCGKTTVLRVIAGLTKPERGMVYLGGKPALHILPGERDVAMCFQTFALYPHMTVRENWMFPLYAEKLSPQEMARRIEEVTRLLHMEFLLDRYPGQLSGGQQQRVALGRALVRRPRIYLLDEPLGNLDAKLRVEMRAEIRKIQETLGITTVYVTHDQTEAQAVADIMVVMDFGEVKQVGTPEEVYERPENLFVAGFIGTPRMNFFSLEVQENGGRVFLVSRAFSLPLDAHQGALLRRQGIPRVILGVRPENVLCTLQPGSGSFPAVLEVVEPQSNEYILTLRREDVTFKARLRRDTLGFTPEVGQKVWVCFEENFWHLFDPRTERRLEGRG</sequence>
<evidence type="ECO:0000256" key="1">
    <source>
        <dbReference type="ARBA" id="ARBA00022448"/>
    </source>
</evidence>
<dbReference type="AlphaFoldDB" id="A0A7V3YHD3"/>
<reference evidence="5" key="1">
    <citation type="journal article" date="2020" name="mSystems">
        <title>Genome- and Community-Level Interaction Insights into Carbon Utilization and Element Cycling Functions of Hydrothermarchaeota in Hydrothermal Sediment.</title>
        <authorList>
            <person name="Zhou Z."/>
            <person name="Liu Y."/>
            <person name="Xu W."/>
            <person name="Pan J."/>
            <person name="Luo Z.H."/>
            <person name="Li M."/>
        </authorList>
    </citation>
    <scope>NUCLEOTIDE SEQUENCE [LARGE SCALE GENOMIC DNA]</scope>
    <source>
        <strain evidence="5">SpSt-747</strain>
    </source>
</reference>
<protein>
    <submittedName>
        <fullName evidence="5">ABC transporter ATP-binding protein</fullName>
    </submittedName>
</protein>
<dbReference type="GO" id="GO:0016887">
    <property type="term" value="F:ATP hydrolysis activity"/>
    <property type="evidence" value="ECO:0007669"/>
    <property type="project" value="InterPro"/>
</dbReference>
<evidence type="ECO:0000259" key="4">
    <source>
        <dbReference type="PROSITE" id="PS50893"/>
    </source>
</evidence>
<evidence type="ECO:0000256" key="2">
    <source>
        <dbReference type="ARBA" id="ARBA00022741"/>
    </source>
</evidence>
<dbReference type="InterPro" id="IPR027417">
    <property type="entry name" value="P-loop_NTPase"/>
</dbReference>
<dbReference type="PANTHER" id="PTHR43875">
    <property type="entry name" value="MALTODEXTRIN IMPORT ATP-BINDING PROTEIN MSMX"/>
    <property type="match status" value="1"/>
</dbReference>
<proteinExistence type="predicted"/>
<dbReference type="EMBL" id="DTFV01000110">
    <property type="protein sequence ID" value="HGI31114.1"/>
    <property type="molecule type" value="Genomic_DNA"/>
</dbReference>
<dbReference type="Pfam" id="PF17912">
    <property type="entry name" value="OB_MalK"/>
    <property type="match status" value="1"/>
</dbReference>
<dbReference type="Pfam" id="PF00005">
    <property type="entry name" value="ABC_tran"/>
    <property type="match status" value="1"/>
</dbReference>
<dbReference type="Gene3D" id="2.40.50.100">
    <property type="match status" value="1"/>
</dbReference>
<organism evidence="5">
    <name type="scientific">Candidatus Caldatribacterium californiense</name>
    <dbReference type="NCBI Taxonomy" id="1454726"/>
    <lineage>
        <taxon>Bacteria</taxon>
        <taxon>Pseudomonadati</taxon>
        <taxon>Atribacterota</taxon>
        <taxon>Atribacteria</taxon>
        <taxon>Atribacterales</taxon>
        <taxon>Candidatus Caldatribacteriaceae</taxon>
        <taxon>Candidatus Caldatribacterium</taxon>
    </lineage>
</organism>
<dbReference type="Gene3D" id="2.40.50.140">
    <property type="entry name" value="Nucleic acid-binding proteins"/>
    <property type="match status" value="1"/>
</dbReference>
<keyword evidence="1" id="KW-0813">Transport</keyword>
<comment type="caution">
    <text evidence="5">The sequence shown here is derived from an EMBL/GenBank/DDBJ whole genome shotgun (WGS) entry which is preliminary data.</text>
</comment>
<dbReference type="GO" id="GO:0055052">
    <property type="term" value="C:ATP-binding cassette (ABC) transporter complex, substrate-binding subunit-containing"/>
    <property type="evidence" value="ECO:0007669"/>
    <property type="project" value="TreeGrafter"/>
</dbReference>
<dbReference type="GO" id="GO:0005524">
    <property type="term" value="F:ATP binding"/>
    <property type="evidence" value="ECO:0007669"/>
    <property type="project" value="UniProtKB-KW"/>
</dbReference>
<dbReference type="InterPro" id="IPR008995">
    <property type="entry name" value="Mo/tungstate-bd_C_term_dom"/>
</dbReference>
<dbReference type="InterPro" id="IPR017871">
    <property type="entry name" value="ABC_transporter-like_CS"/>
</dbReference>
<dbReference type="PROSITE" id="PS50893">
    <property type="entry name" value="ABC_TRANSPORTER_2"/>
    <property type="match status" value="1"/>
</dbReference>
<dbReference type="PANTHER" id="PTHR43875:SF1">
    <property type="entry name" value="OSMOPROTECTIVE COMPOUNDS UPTAKE ATP-BINDING PROTEIN GGTA"/>
    <property type="match status" value="1"/>
</dbReference>
<dbReference type="FunFam" id="3.40.50.300:FF:000042">
    <property type="entry name" value="Maltose/maltodextrin ABC transporter, ATP-binding protein"/>
    <property type="match status" value="1"/>
</dbReference>
<keyword evidence="2" id="KW-0547">Nucleotide-binding</keyword>
<dbReference type="PROSITE" id="PS00211">
    <property type="entry name" value="ABC_TRANSPORTER_1"/>
    <property type="match status" value="1"/>
</dbReference>